<comment type="caution">
    <text evidence="8">The sequence shown here is derived from an EMBL/GenBank/DDBJ whole genome shotgun (WGS) entry which is preliminary data.</text>
</comment>
<dbReference type="Gene3D" id="3.30.1360.40">
    <property type="match status" value="1"/>
</dbReference>
<evidence type="ECO:0000256" key="2">
    <source>
        <dbReference type="ARBA" id="ARBA00020581"/>
    </source>
</evidence>
<dbReference type="EMBL" id="QLNQ01000025">
    <property type="protein sequence ID" value="RCK62653.1"/>
    <property type="molecule type" value="Genomic_DNA"/>
</dbReference>
<sequence length="268" mass="30263">MFRSIIKQQRALLPRVAVARVAYSPASLTTVHSFHTSPVSHAKRSSKKGKKRQQDEEEEESQEQARDASAAQESEPTIDLDHVTKSFETILGKFNKQATDIKLGKMSTRIFDEIDVNVGKRGEDIFVPFTAVGQTNIQGRNYVINLYDEAYGQNVINAVIGSGLNMSGTIDPNNKFQIKIPIPPVTTESKEVSAKRLKDIYEMYRNNQKTNSLNSVRAEARHKFQKKLKLKKMTDTQHQILKKLEALHKTYADKLADSFKAAEKSILK</sequence>
<accession>A0A367Y9U5</accession>
<gene>
    <name evidence="8" type="primary">RRF1_1</name>
    <name evidence="8" type="ORF">Cantr_09508</name>
</gene>
<feature type="compositionally biased region" description="Basic residues" evidence="6">
    <location>
        <begin position="41"/>
        <end position="51"/>
    </location>
</feature>
<dbReference type="AlphaFoldDB" id="A0A367Y9U5"/>
<dbReference type="SUPFAM" id="SSF55194">
    <property type="entry name" value="Ribosome recycling factor, RRF"/>
    <property type="match status" value="1"/>
</dbReference>
<dbReference type="InterPro" id="IPR002661">
    <property type="entry name" value="Ribosome_recyc_fac"/>
</dbReference>
<dbReference type="Gene3D" id="1.10.132.20">
    <property type="entry name" value="Ribosome-recycling factor"/>
    <property type="match status" value="1"/>
</dbReference>
<reference evidence="8 9" key="1">
    <citation type="submission" date="2018-06" db="EMBL/GenBank/DDBJ databases">
        <title>Whole genome sequencing of Candida tropicalis (genome annotated by CSBL at Korea University).</title>
        <authorList>
            <person name="Ahn J."/>
        </authorList>
    </citation>
    <scope>NUCLEOTIDE SEQUENCE [LARGE SCALE GENOMIC DNA]</scope>
    <source>
        <strain evidence="8 9">ATCC 20962</strain>
    </source>
</reference>
<feature type="domain" description="Ribosome recycling factor" evidence="7">
    <location>
        <begin position="94"/>
        <end position="267"/>
    </location>
</feature>
<name>A0A367Y9U5_9ASCO</name>
<dbReference type="OrthoDB" id="407355at2759"/>
<organism evidence="8 9">
    <name type="scientific">Candida viswanathii</name>
    <dbReference type="NCBI Taxonomy" id="5486"/>
    <lineage>
        <taxon>Eukaryota</taxon>
        <taxon>Fungi</taxon>
        <taxon>Dikarya</taxon>
        <taxon>Ascomycota</taxon>
        <taxon>Saccharomycotina</taxon>
        <taxon>Pichiomycetes</taxon>
        <taxon>Debaryomycetaceae</taxon>
        <taxon>Candida/Lodderomyces clade</taxon>
        <taxon>Candida</taxon>
    </lineage>
</organism>
<comment type="function">
    <text evidence="4">Necessary for protein synthesis in mitochondria. Functions as a ribosome recycling factor in mitochondria.</text>
</comment>
<dbReference type="InterPro" id="IPR023584">
    <property type="entry name" value="Ribosome_recyc_fac_dom"/>
</dbReference>
<evidence type="ECO:0000256" key="5">
    <source>
        <dbReference type="ARBA" id="ARBA00033107"/>
    </source>
</evidence>
<evidence type="ECO:0000259" key="7">
    <source>
        <dbReference type="Pfam" id="PF01765"/>
    </source>
</evidence>
<protein>
    <recommendedName>
        <fullName evidence="2">Ribosome-recycling factor, mitochondrial</fullName>
    </recommendedName>
    <alternativeName>
        <fullName evidence="5">Ribosome-releasing factor, mitochondrial</fullName>
    </alternativeName>
</protein>
<keyword evidence="3" id="KW-0648">Protein biosynthesis</keyword>
<dbReference type="PANTHER" id="PTHR20982">
    <property type="entry name" value="RIBOSOME RECYCLING FACTOR"/>
    <property type="match status" value="1"/>
</dbReference>
<keyword evidence="9" id="KW-1185">Reference proteome</keyword>
<dbReference type="GO" id="GO:0043023">
    <property type="term" value="F:ribosomal large subunit binding"/>
    <property type="evidence" value="ECO:0007669"/>
    <property type="project" value="TreeGrafter"/>
</dbReference>
<dbReference type="GO" id="GO:0006412">
    <property type="term" value="P:translation"/>
    <property type="evidence" value="ECO:0007669"/>
    <property type="project" value="UniProtKB-KW"/>
</dbReference>
<evidence type="ECO:0000256" key="3">
    <source>
        <dbReference type="ARBA" id="ARBA00022917"/>
    </source>
</evidence>
<dbReference type="GO" id="GO:0005739">
    <property type="term" value="C:mitochondrion"/>
    <property type="evidence" value="ECO:0007669"/>
    <property type="project" value="TreeGrafter"/>
</dbReference>
<feature type="region of interest" description="Disordered" evidence="6">
    <location>
        <begin position="33"/>
        <end position="78"/>
    </location>
</feature>
<dbReference type="STRING" id="5486.A0A367Y9U5"/>
<evidence type="ECO:0000256" key="1">
    <source>
        <dbReference type="ARBA" id="ARBA00005912"/>
    </source>
</evidence>
<evidence type="ECO:0000313" key="8">
    <source>
        <dbReference type="EMBL" id="RCK62653.1"/>
    </source>
</evidence>
<proteinExistence type="inferred from homology"/>
<evidence type="ECO:0000256" key="6">
    <source>
        <dbReference type="SAM" id="MobiDB-lite"/>
    </source>
</evidence>
<dbReference type="PANTHER" id="PTHR20982:SF3">
    <property type="entry name" value="MITOCHONDRIAL RIBOSOME RECYCLING FACTOR PSEUDO 1"/>
    <property type="match status" value="1"/>
</dbReference>
<dbReference type="InterPro" id="IPR036191">
    <property type="entry name" value="RRF_sf"/>
</dbReference>
<dbReference type="Proteomes" id="UP000253472">
    <property type="component" value="Unassembled WGS sequence"/>
</dbReference>
<evidence type="ECO:0000256" key="4">
    <source>
        <dbReference type="ARBA" id="ARBA00024909"/>
    </source>
</evidence>
<comment type="similarity">
    <text evidence="1">Belongs to the RRF family.</text>
</comment>
<dbReference type="Pfam" id="PF01765">
    <property type="entry name" value="RRF"/>
    <property type="match status" value="1"/>
</dbReference>
<evidence type="ECO:0000313" key="9">
    <source>
        <dbReference type="Proteomes" id="UP000253472"/>
    </source>
</evidence>